<evidence type="ECO:0000313" key="3">
    <source>
        <dbReference type="Proteomes" id="UP000828390"/>
    </source>
</evidence>
<feature type="chain" id="PRO_5039636414" evidence="1">
    <location>
        <begin position="22"/>
        <end position="84"/>
    </location>
</feature>
<comment type="caution">
    <text evidence="2">The sequence shown here is derived from an EMBL/GenBank/DDBJ whole genome shotgun (WGS) entry which is preliminary data.</text>
</comment>
<dbReference type="AlphaFoldDB" id="A0A9D4RZ53"/>
<keyword evidence="1" id="KW-0732">Signal</keyword>
<name>A0A9D4RZ53_DREPO</name>
<reference evidence="2" key="2">
    <citation type="submission" date="2020-11" db="EMBL/GenBank/DDBJ databases">
        <authorList>
            <person name="McCartney M.A."/>
            <person name="Auch B."/>
            <person name="Kono T."/>
            <person name="Mallez S."/>
            <person name="Becker A."/>
            <person name="Gohl D.M."/>
            <person name="Silverstein K.A.T."/>
            <person name="Koren S."/>
            <person name="Bechman K.B."/>
            <person name="Herman A."/>
            <person name="Abrahante J.E."/>
            <person name="Garbe J."/>
        </authorList>
    </citation>
    <scope>NUCLEOTIDE SEQUENCE</scope>
    <source>
        <strain evidence="2">Duluth1</strain>
        <tissue evidence="2">Whole animal</tissue>
    </source>
</reference>
<gene>
    <name evidence="2" type="ORF">DPMN_010341</name>
</gene>
<keyword evidence="3" id="KW-1185">Reference proteome</keyword>
<protein>
    <submittedName>
        <fullName evidence="2">Uncharacterized protein</fullName>
    </submittedName>
</protein>
<accession>A0A9D4RZ53</accession>
<proteinExistence type="predicted"/>
<evidence type="ECO:0000256" key="1">
    <source>
        <dbReference type="SAM" id="SignalP"/>
    </source>
</evidence>
<dbReference type="EMBL" id="JAIWYP010000001">
    <property type="protein sequence ID" value="KAH3886336.1"/>
    <property type="molecule type" value="Genomic_DNA"/>
</dbReference>
<reference evidence="2" key="1">
    <citation type="journal article" date="2019" name="bioRxiv">
        <title>The Genome of the Zebra Mussel, Dreissena polymorpha: A Resource for Invasive Species Research.</title>
        <authorList>
            <person name="McCartney M.A."/>
            <person name="Auch B."/>
            <person name="Kono T."/>
            <person name="Mallez S."/>
            <person name="Zhang Y."/>
            <person name="Obille A."/>
            <person name="Becker A."/>
            <person name="Abrahante J.E."/>
            <person name="Garbe J."/>
            <person name="Badalamenti J.P."/>
            <person name="Herman A."/>
            <person name="Mangelson H."/>
            <person name="Liachko I."/>
            <person name="Sullivan S."/>
            <person name="Sone E.D."/>
            <person name="Koren S."/>
            <person name="Silverstein K.A.T."/>
            <person name="Beckman K.B."/>
            <person name="Gohl D.M."/>
        </authorList>
    </citation>
    <scope>NUCLEOTIDE SEQUENCE</scope>
    <source>
        <strain evidence="2">Duluth1</strain>
        <tissue evidence="2">Whole animal</tissue>
    </source>
</reference>
<sequence length="84" mass="9285">MELKLISFLLIAVLCVTSYKAAPSATSTFESYVRRNVPSGFTMSAFVETCESCGVLYGKDITYECLSDRSMKTFKGCFIAVNNK</sequence>
<dbReference type="Proteomes" id="UP000828390">
    <property type="component" value="Unassembled WGS sequence"/>
</dbReference>
<organism evidence="2 3">
    <name type="scientific">Dreissena polymorpha</name>
    <name type="common">Zebra mussel</name>
    <name type="synonym">Mytilus polymorpha</name>
    <dbReference type="NCBI Taxonomy" id="45954"/>
    <lineage>
        <taxon>Eukaryota</taxon>
        <taxon>Metazoa</taxon>
        <taxon>Spiralia</taxon>
        <taxon>Lophotrochozoa</taxon>
        <taxon>Mollusca</taxon>
        <taxon>Bivalvia</taxon>
        <taxon>Autobranchia</taxon>
        <taxon>Heteroconchia</taxon>
        <taxon>Euheterodonta</taxon>
        <taxon>Imparidentia</taxon>
        <taxon>Neoheterodontei</taxon>
        <taxon>Myida</taxon>
        <taxon>Dreissenoidea</taxon>
        <taxon>Dreissenidae</taxon>
        <taxon>Dreissena</taxon>
    </lineage>
</organism>
<evidence type="ECO:0000313" key="2">
    <source>
        <dbReference type="EMBL" id="KAH3886336.1"/>
    </source>
</evidence>
<feature type="signal peptide" evidence="1">
    <location>
        <begin position="1"/>
        <end position="21"/>
    </location>
</feature>